<dbReference type="AlphaFoldDB" id="A0A3B1BCU0"/>
<proteinExistence type="predicted"/>
<sequence length="196" mass="22652">MGELRDQLFLEFVNKSLDSVRKEYREKGEPKKDNRFLIKGITYEIGRCSLDDDGYFVFEISSKIPQDLLPKKVRIEKYFNSVVRIIKKASKKPSDWKMENIIRSTADEEFKERDYVKFLYKYKEKELFGPADIEKRMKLYQENKTSLPDIPGIATAGGKIVLVLVEESMGKLAKQNVADLIAANETVKKDIKTAAK</sequence>
<accession>A0A3B1BCU0</accession>
<protein>
    <submittedName>
        <fullName evidence="1">Uncharacterized protein</fullName>
    </submittedName>
</protein>
<gene>
    <name evidence="1" type="ORF">MNBD_NITROSPINAE02-1288</name>
</gene>
<evidence type="ECO:0000313" key="1">
    <source>
        <dbReference type="EMBL" id="VAX15919.1"/>
    </source>
</evidence>
<name>A0A3B1BCU0_9ZZZZ</name>
<reference evidence="1" key="1">
    <citation type="submission" date="2018-06" db="EMBL/GenBank/DDBJ databases">
        <authorList>
            <person name="Zhirakovskaya E."/>
        </authorList>
    </citation>
    <scope>NUCLEOTIDE SEQUENCE</scope>
</reference>
<dbReference type="EMBL" id="UOGE01000002">
    <property type="protein sequence ID" value="VAX15919.1"/>
    <property type="molecule type" value="Genomic_DNA"/>
</dbReference>
<organism evidence="1">
    <name type="scientific">hydrothermal vent metagenome</name>
    <dbReference type="NCBI Taxonomy" id="652676"/>
    <lineage>
        <taxon>unclassified sequences</taxon>
        <taxon>metagenomes</taxon>
        <taxon>ecological metagenomes</taxon>
    </lineage>
</organism>